<evidence type="ECO:0000256" key="21">
    <source>
        <dbReference type="SAM" id="MobiDB-lite"/>
    </source>
</evidence>
<name>A0A916XT72_9HYPH</name>
<evidence type="ECO:0000256" key="11">
    <source>
        <dbReference type="ARBA" id="ARBA00022839"/>
    </source>
</evidence>
<keyword evidence="8" id="KW-0547">Nucleotide-binding</keyword>
<dbReference type="Gene3D" id="3.30.1490.70">
    <property type="match status" value="1"/>
</dbReference>
<dbReference type="GO" id="GO:0005524">
    <property type="term" value="F:ATP binding"/>
    <property type="evidence" value="ECO:0007669"/>
    <property type="project" value="UniProtKB-KW"/>
</dbReference>
<dbReference type="Pfam" id="PF21686">
    <property type="entry name" value="LigD_Prim-Pol"/>
    <property type="match status" value="1"/>
</dbReference>
<dbReference type="GO" id="GO:0006281">
    <property type="term" value="P:DNA repair"/>
    <property type="evidence" value="ECO:0007669"/>
    <property type="project" value="UniProtKB-KW"/>
</dbReference>
<evidence type="ECO:0000313" key="23">
    <source>
        <dbReference type="EMBL" id="GGD07477.1"/>
    </source>
</evidence>
<evidence type="ECO:0000256" key="4">
    <source>
        <dbReference type="ARBA" id="ARBA00022679"/>
    </source>
</evidence>
<dbReference type="GO" id="GO:0003910">
    <property type="term" value="F:DNA ligase (ATP) activity"/>
    <property type="evidence" value="ECO:0007669"/>
    <property type="project" value="UniProtKB-EC"/>
</dbReference>
<evidence type="ECO:0000256" key="16">
    <source>
        <dbReference type="ARBA" id="ARBA00023204"/>
    </source>
</evidence>
<feature type="compositionally biased region" description="Basic and acidic residues" evidence="21">
    <location>
        <begin position="206"/>
        <end position="225"/>
    </location>
</feature>
<dbReference type="CDD" id="cd04862">
    <property type="entry name" value="PaeLigD_Pol_like"/>
    <property type="match status" value="1"/>
</dbReference>
<proteinExistence type="predicted"/>
<evidence type="ECO:0000259" key="22">
    <source>
        <dbReference type="PROSITE" id="PS50160"/>
    </source>
</evidence>
<keyword evidence="15" id="KW-0233">DNA recombination</keyword>
<comment type="cofactor">
    <cofactor evidence="1">
        <name>Mn(2+)</name>
        <dbReference type="ChEBI" id="CHEBI:29035"/>
    </cofactor>
</comment>
<dbReference type="Gene3D" id="3.30.470.30">
    <property type="entry name" value="DNA ligase/mRNA capping enzyme"/>
    <property type="match status" value="1"/>
</dbReference>
<dbReference type="PANTHER" id="PTHR42705">
    <property type="entry name" value="BIFUNCTIONAL NON-HOMOLOGOUS END JOINING PROTEIN LIGD"/>
    <property type="match status" value="1"/>
</dbReference>
<dbReference type="Gene3D" id="2.40.50.140">
    <property type="entry name" value="Nucleic acid-binding proteins"/>
    <property type="match status" value="1"/>
</dbReference>
<dbReference type="NCBIfam" id="TIGR02779">
    <property type="entry name" value="NHEJ_ligase_lig"/>
    <property type="match status" value="1"/>
</dbReference>
<keyword evidence="24" id="KW-1185">Reference proteome</keyword>
<gene>
    <name evidence="23" type="ORF">GCM10011335_08070</name>
</gene>
<evidence type="ECO:0000256" key="20">
    <source>
        <dbReference type="ARBA" id="ARBA00034003"/>
    </source>
</evidence>
<dbReference type="Pfam" id="PF01068">
    <property type="entry name" value="DNA_ligase_A_M"/>
    <property type="match status" value="1"/>
</dbReference>
<dbReference type="InterPro" id="IPR033651">
    <property type="entry name" value="PaeLigD_Pol-like"/>
</dbReference>
<keyword evidence="10" id="KW-0378">Hydrolase</keyword>
<dbReference type="InterPro" id="IPR014143">
    <property type="entry name" value="NHEJ_ligase_prk"/>
</dbReference>
<evidence type="ECO:0000256" key="13">
    <source>
        <dbReference type="ARBA" id="ARBA00022932"/>
    </source>
</evidence>
<dbReference type="Pfam" id="PF04679">
    <property type="entry name" value="DNA_ligase_A_C"/>
    <property type="match status" value="1"/>
</dbReference>
<dbReference type="NCBIfam" id="TIGR02776">
    <property type="entry name" value="NHEJ_ligase_prk"/>
    <property type="match status" value="1"/>
</dbReference>
<dbReference type="GO" id="GO:0006310">
    <property type="term" value="P:DNA recombination"/>
    <property type="evidence" value="ECO:0007669"/>
    <property type="project" value="UniProtKB-KW"/>
</dbReference>
<evidence type="ECO:0000256" key="2">
    <source>
        <dbReference type="ARBA" id="ARBA00012727"/>
    </source>
</evidence>
<keyword evidence="13" id="KW-0239">DNA-directed DNA polymerase</keyword>
<keyword evidence="6" id="KW-0540">Nuclease</keyword>
<dbReference type="CDD" id="cd07906">
    <property type="entry name" value="Adenylation_DNA_ligase_LigD_LigC"/>
    <property type="match status" value="1"/>
</dbReference>
<dbReference type="InterPro" id="IPR014145">
    <property type="entry name" value="LigD_pol_dom"/>
</dbReference>
<dbReference type="GO" id="GO:0003677">
    <property type="term" value="F:DNA binding"/>
    <property type="evidence" value="ECO:0007669"/>
    <property type="project" value="UniProtKB-KW"/>
</dbReference>
<dbReference type="CDD" id="cd07971">
    <property type="entry name" value="OBF_DNA_ligase_LigD"/>
    <property type="match status" value="1"/>
</dbReference>
<keyword evidence="7" id="KW-0479">Metal-binding</keyword>
<evidence type="ECO:0000256" key="17">
    <source>
        <dbReference type="ARBA" id="ARBA00023211"/>
    </source>
</evidence>
<keyword evidence="4" id="KW-0808">Transferase</keyword>
<dbReference type="NCBIfam" id="TIGR02778">
    <property type="entry name" value="ligD_pol"/>
    <property type="match status" value="1"/>
</dbReference>
<dbReference type="GO" id="GO:0046872">
    <property type="term" value="F:metal ion binding"/>
    <property type="evidence" value="ECO:0007669"/>
    <property type="project" value="UniProtKB-KW"/>
</dbReference>
<dbReference type="Gene3D" id="3.90.920.10">
    <property type="entry name" value="DNA primase, PRIM domain"/>
    <property type="match status" value="1"/>
</dbReference>
<comment type="caution">
    <text evidence="23">The sequence shown here is derived from an EMBL/GenBank/DDBJ whole genome shotgun (WGS) entry which is preliminary data.</text>
</comment>
<keyword evidence="17" id="KW-0464">Manganese</keyword>
<dbReference type="EMBL" id="BMJJ01000001">
    <property type="protein sequence ID" value="GGD07477.1"/>
    <property type="molecule type" value="Genomic_DNA"/>
</dbReference>
<reference evidence="23" key="2">
    <citation type="submission" date="2020-09" db="EMBL/GenBank/DDBJ databases">
        <authorList>
            <person name="Sun Q."/>
            <person name="Zhou Y."/>
        </authorList>
    </citation>
    <scope>NUCLEOTIDE SEQUENCE</scope>
    <source>
        <strain evidence="23">CGMCC 1.15493</strain>
    </source>
</reference>
<dbReference type="PROSITE" id="PS50160">
    <property type="entry name" value="DNA_LIGASE_A3"/>
    <property type="match status" value="1"/>
</dbReference>
<dbReference type="InterPro" id="IPR052171">
    <property type="entry name" value="NHEJ_LigD"/>
</dbReference>
<keyword evidence="3 23" id="KW-0436">Ligase</keyword>
<evidence type="ECO:0000256" key="5">
    <source>
        <dbReference type="ARBA" id="ARBA00022695"/>
    </source>
</evidence>
<evidence type="ECO:0000256" key="10">
    <source>
        <dbReference type="ARBA" id="ARBA00022801"/>
    </source>
</evidence>
<feature type="region of interest" description="Disordered" evidence="21">
    <location>
        <begin position="178"/>
        <end position="241"/>
    </location>
</feature>
<feature type="domain" description="ATP-dependent DNA ligase family profile" evidence="22">
    <location>
        <begin position="356"/>
        <end position="469"/>
    </location>
</feature>
<dbReference type="Pfam" id="PF13298">
    <property type="entry name" value="LigD_N"/>
    <property type="match status" value="1"/>
</dbReference>
<feature type="compositionally biased region" description="Basic and acidic residues" evidence="21">
    <location>
        <begin position="178"/>
        <end position="188"/>
    </location>
</feature>
<evidence type="ECO:0000256" key="14">
    <source>
        <dbReference type="ARBA" id="ARBA00023125"/>
    </source>
</evidence>
<dbReference type="GO" id="GO:0003887">
    <property type="term" value="F:DNA-directed DNA polymerase activity"/>
    <property type="evidence" value="ECO:0007669"/>
    <property type="project" value="UniProtKB-KW"/>
</dbReference>
<dbReference type="SUPFAM" id="SSF56091">
    <property type="entry name" value="DNA ligase/mRNA capping enzyme, catalytic domain"/>
    <property type="match status" value="1"/>
</dbReference>
<dbReference type="GO" id="GO:0004527">
    <property type="term" value="F:exonuclease activity"/>
    <property type="evidence" value="ECO:0007669"/>
    <property type="project" value="UniProtKB-KW"/>
</dbReference>
<keyword evidence="18" id="KW-0511">Multifunctional enzyme</keyword>
<evidence type="ECO:0000256" key="18">
    <source>
        <dbReference type="ARBA" id="ARBA00023268"/>
    </source>
</evidence>
<dbReference type="EC" id="6.5.1.1" evidence="2"/>
<dbReference type="InterPro" id="IPR012340">
    <property type="entry name" value="NA-bd_OB-fold"/>
</dbReference>
<keyword evidence="11" id="KW-0269">Exonuclease</keyword>
<dbReference type="RefSeq" id="WP_188849237.1">
    <property type="nucleotide sequence ID" value="NZ_BMJJ01000001.1"/>
</dbReference>
<evidence type="ECO:0000256" key="19">
    <source>
        <dbReference type="ARBA" id="ARBA00029943"/>
    </source>
</evidence>
<evidence type="ECO:0000256" key="7">
    <source>
        <dbReference type="ARBA" id="ARBA00022723"/>
    </source>
</evidence>
<evidence type="ECO:0000256" key="15">
    <source>
        <dbReference type="ARBA" id="ARBA00023172"/>
    </source>
</evidence>
<evidence type="ECO:0000313" key="24">
    <source>
        <dbReference type="Proteomes" id="UP000613160"/>
    </source>
</evidence>
<dbReference type="InterPro" id="IPR014144">
    <property type="entry name" value="LigD_PE_domain"/>
</dbReference>
<keyword evidence="12" id="KW-0067">ATP-binding</keyword>
<evidence type="ECO:0000256" key="8">
    <source>
        <dbReference type="ARBA" id="ARBA00022741"/>
    </source>
</evidence>
<sequence length="900" mass="98489">MDSSADALLEKYRAKRDFATTAEPSGQEAAQKGEGLAFCVQKHDATRLHYDFRVEWEGVLKSWAVTRGPSLNPADKRLAVRTEDHPLDYGDFEGTIPAGQYGGGTVMLWDTGTWEPEGDAEAGLRDGNLKMHLHGTKMEGRWVLVRMKPRAKEKTENWLLIKEKDDAVDTETDLLKEDRSAKTGRSMDEIAAGNEEWSRPTQSPADKAEAAEKPARKPAKGKAEPAAKAAKTRSSDAAPEKAVRKSAGGAVAVPEFEPLQLATLVDSAPTGADWLHEMKYDGYRVLIAIGGGKAKLYTRNALDWTDRFGAILPAVEALDCDSALIDGEIVAFDADGGTDFSTLQQHLKDGGALSCFCFDLLMLDGKDLRDAPLTDRKKLLKTLLSGHEEPVLLYSEHIDGNGPAVFKQICAAGHEGIIAKRADAPYRAGRQKSWLKVKCTRRQEFVIGGFSPSDKKGRAFSSILVGVREDGVFKYRGRVGSGFDDDALEDLKARFDALAVKASPFDDLPRPIARTSKYVKPELVAEIDFAELTSDGQIRHGVFKGLREDKRAKEVVDERPASAAAATKASRKSKGDTSDETSGEAAEPAKPVAERKRVSRADRKDAVVAGVKISHPERVVFDEGGVTKLALAEYYEAVAERMLVHGGNRPLSLVRCPDGPTKQCFFQKHDSGGFPATIRKVAIAEKDGGTADYLFVDDAAGLVAAVQMNALEFHIWGAHADDVDKPDRVVFDLDPDESLTFADVKQAAFDMRDWLADLGLRTFPMITGGKGVHVVAPLDRRQDWPAVKAFARDVAERLAEAEPKRYVATMSKAKRTGRIFIDWLRNERGSTAIAPYSTRARDGAPVAVPVTWEELETLEAANLLRLDDVIARIREPDPWADYAGVRQSLTKTLLKKLAGK</sequence>
<dbReference type="Proteomes" id="UP000613160">
    <property type="component" value="Unassembled WGS sequence"/>
</dbReference>
<accession>A0A916XT72</accession>
<reference evidence="23" key="1">
    <citation type="journal article" date="2014" name="Int. J. Syst. Evol. Microbiol.">
        <title>Complete genome sequence of Corynebacterium casei LMG S-19264T (=DSM 44701T), isolated from a smear-ripened cheese.</title>
        <authorList>
            <consortium name="US DOE Joint Genome Institute (JGI-PGF)"/>
            <person name="Walter F."/>
            <person name="Albersmeier A."/>
            <person name="Kalinowski J."/>
            <person name="Ruckert C."/>
        </authorList>
    </citation>
    <scope>NUCLEOTIDE SEQUENCE</scope>
    <source>
        <strain evidence="23">CGMCC 1.15493</strain>
    </source>
</reference>
<evidence type="ECO:0000256" key="9">
    <source>
        <dbReference type="ARBA" id="ARBA00022763"/>
    </source>
</evidence>
<protein>
    <recommendedName>
        <fullName evidence="2">DNA ligase (ATP)</fullName>
        <ecNumber evidence="2">6.5.1.1</ecNumber>
    </recommendedName>
    <alternativeName>
        <fullName evidence="19">NHEJ DNA polymerase</fullName>
    </alternativeName>
</protein>
<dbReference type="SUPFAM" id="SSF50249">
    <property type="entry name" value="Nucleic acid-binding proteins"/>
    <property type="match status" value="1"/>
</dbReference>
<dbReference type="AlphaFoldDB" id="A0A916XT72"/>
<evidence type="ECO:0000256" key="1">
    <source>
        <dbReference type="ARBA" id="ARBA00001936"/>
    </source>
</evidence>
<evidence type="ECO:0000256" key="6">
    <source>
        <dbReference type="ARBA" id="ARBA00022722"/>
    </source>
</evidence>
<dbReference type="InterPro" id="IPR014146">
    <property type="entry name" value="LigD_ligase_dom"/>
</dbReference>
<dbReference type="NCBIfam" id="NF004628">
    <property type="entry name" value="PRK05972.1"/>
    <property type="match status" value="1"/>
</dbReference>
<keyword evidence="16" id="KW-0234">DNA repair</keyword>
<organism evidence="23 24">
    <name type="scientific">Aureimonas glaciei</name>
    <dbReference type="NCBI Taxonomy" id="1776957"/>
    <lineage>
        <taxon>Bacteria</taxon>
        <taxon>Pseudomonadati</taxon>
        <taxon>Pseudomonadota</taxon>
        <taxon>Alphaproteobacteria</taxon>
        <taxon>Hyphomicrobiales</taxon>
        <taxon>Aurantimonadaceae</taxon>
        <taxon>Aureimonas</taxon>
    </lineage>
</organism>
<dbReference type="PANTHER" id="PTHR42705:SF2">
    <property type="entry name" value="BIFUNCTIONAL NON-HOMOLOGOUS END JOINING PROTEIN LIGD"/>
    <property type="match status" value="1"/>
</dbReference>
<keyword evidence="14" id="KW-0238">DNA-binding</keyword>
<dbReference type="NCBIfam" id="TIGR02777">
    <property type="entry name" value="LigD_PE_dom"/>
    <property type="match status" value="1"/>
</dbReference>
<feature type="region of interest" description="Disordered" evidence="21">
    <location>
        <begin position="554"/>
        <end position="599"/>
    </location>
</feature>
<comment type="catalytic activity">
    <reaction evidence="20">
        <text>ATP + (deoxyribonucleotide)n-3'-hydroxyl + 5'-phospho-(deoxyribonucleotide)m = (deoxyribonucleotide)n+m + AMP + diphosphate.</text>
        <dbReference type="EC" id="6.5.1.1"/>
    </reaction>
</comment>
<dbReference type="InterPro" id="IPR012309">
    <property type="entry name" value="DNA_ligase_ATP-dep_C"/>
</dbReference>
<keyword evidence="5" id="KW-0548">Nucleotidyltransferase</keyword>
<evidence type="ECO:0000256" key="3">
    <source>
        <dbReference type="ARBA" id="ARBA00022598"/>
    </source>
</evidence>
<evidence type="ECO:0000256" key="12">
    <source>
        <dbReference type="ARBA" id="ARBA00022840"/>
    </source>
</evidence>
<dbReference type="InterPro" id="IPR012310">
    <property type="entry name" value="DNA_ligase_ATP-dep_cent"/>
</dbReference>
<keyword evidence="9" id="KW-0227">DNA damage</keyword>